<evidence type="ECO:0008006" key="3">
    <source>
        <dbReference type="Google" id="ProtNLM"/>
    </source>
</evidence>
<dbReference type="PANTHER" id="PTHR21255">
    <property type="entry name" value="T-COMPLEX-ASSOCIATED-TESTIS-EXPRESSED 1/ DYNEIN LIGHT CHAIN"/>
    <property type="match status" value="1"/>
</dbReference>
<proteinExistence type="predicted"/>
<accession>A0AAW1R3W0</accession>
<dbReference type="GO" id="GO:0007018">
    <property type="term" value="P:microtubule-based movement"/>
    <property type="evidence" value="ECO:0007669"/>
    <property type="project" value="TreeGrafter"/>
</dbReference>
<dbReference type="EMBL" id="JALJOU010000051">
    <property type="protein sequence ID" value="KAK9828431.1"/>
    <property type="molecule type" value="Genomic_DNA"/>
</dbReference>
<organism evidence="1 2">
    <name type="scientific">Elliptochloris bilobata</name>
    <dbReference type="NCBI Taxonomy" id="381761"/>
    <lineage>
        <taxon>Eukaryota</taxon>
        <taxon>Viridiplantae</taxon>
        <taxon>Chlorophyta</taxon>
        <taxon>core chlorophytes</taxon>
        <taxon>Trebouxiophyceae</taxon>
        <taxon>Trebouxiophyceae incertae sedis</taxon>
        <taxon>Elliptochloris clade</taxon>
        <taxon>Elliptochloris</taxon>
    </lineage>
</organism>
<reference evidence="1 2" key="1">
    <citation type="journal article" date="2024" name="Nat. Commun.">
        <title>Phylogenomics reveals the evolutionary origins of lichenization in chlorophyte algae.</title>
        <authorList>
            <person name="Puginier C."/>
            <person name="Libourel C."/>
            <person name="Otte J."/>
            <person name="Skaloud P."/>
            <person name="Haon M."/>
            <person name="Grisel S."/>
            <person name="Petersen M."/>
            <person name="Berrin J.G."/>
            <person name="Delaux P.M."/>
            <person name="Dal Grande F."/>
            <person name="Keller J."/>
        </authorList>
    </citation>
    <scope>NUCLEOTIDE SEQUENCE [LARGE SCALE GENOMIC DNA]</scope>
    <source>
        <strain evidence="1 2">SAG 245.80</strain>
    </source>
</reference>
<dbReference type="GO" id="GO:0005868">
    <property type="term" value="C:cytoplasmic dynein complex"/>
    <property type="evidence" value="ECO:0007669"/>
    <property type="project" value="TreeGrafter"/>
</dbReference>
<dbReference type="InterPro" id="IPR038586">
    <property type="entry name" value="Tctex-1-like_sf"/>
</dbReference>
<comment type="caution">
    <text evidence="1">The sequence shown here is derived from an EMBL/GenBank/DDBJ whole genome shotgun (WGS) entry which is preliminary data.</text>
</comment>
<dbReference type="Pfam" id="PF03645">
    <property type="entry name" value="Tctex-1"/>
    <property type="match status" value="1"/>
</dbReference>
<dbReference type="CDD" id="cd21455">
    <property type="entry name" value="DLC-like_DYNLT1_DYNLT3"/>
    <property type="match status" value="1"/>
</dbReference>
<dbReference type="PANTHER" id="PTHR21255:SF4">
    <property type="entry name" value="DYNEIN LIGHT CHAIN TCTEX-TYPE"/>
    <property type="match status" value="1"/>
</dbReference>
<keyword evidence="2" id="KW-1185">Reference proteome</keyword>
<protein>
    <recommendedName>
        <fullName evidence="3">Dynein light chain</fullName>
    </recommendedName>
</protein>
<dbReference type="Proteomes" id="UP001445335">
    <property type="component" value="Unassembled WGS sequence"/>
</dbReference>
<gene>
    <name evidence="1" type="ORF">WJX81_007530</name>
</gene>
<evidence type="ECO:0000313" key="2">
    <source>
        <dbReference type="Proteomes" id="UP001445335"/>
    </source>
</evidence>
<sequence length="118" mass="13047">MGDTEDGRQGLTEDQLVDDAVMDTLIRESVSQTIGDNPFSQARVHQWTSNMTDGCLKRLAALNKPFKYVCHFALGQRAGAGLQAASTVRWNDKTDGKMSVKWESQTVLVLATVFWLAV</sequence>
<dbReference type="InterPro" id="IPR005334">
    <property type="entry name" value="Tctex-1-like"/>
</dbReference>
<evidence type="ECO:0000313" key="1">
    <source>
        <dbReference type="EMBL" id="KAK9828431.1"/>
    </source>
</evidence>
<dbReference type="AlphaFoldDB" id="A0AAW1R3W0"/>
<name>A0AAW1R3W0_9CHLO</name>
<dbReference type="GO" id="GO:0005737">
    <property type="term" value="C:cytoplasm"/>
    <property type="evidence" value="ECO:0007669"/>
    <property type="project" value="TreeGrafter"/>
</dbReference>
<dbReference type="GO" id="GO:0045505">
    <property type="term" value="F:dynein intermediate chain binding"/>
    <property type="evidence" value="ECO:0007669"/>
    <property type="project" value="TreeGrafter"/>
</dbReference>
<dbReference type="Gene3D" id="3.30.1140.40">
    <property type="entry name" value="Tctex-1"/>
    <property type="match status" value="1"/>
</dbReference>